<name>A0A6J4J070_9CHLR</name>
<feature type="non-terminal residue" evidence="1">
    <location>
        <position position="1"/>
    </location>
</feature>
<protein>
    <submittedName>
        <fullName evidence="1">Uncharacterized protein</fullName>
    </submittedName>
</protein>
<feature type="non-terminal residue" evidence="1">
    <location>
        <position position="31"/>
    </location>
</feature>
<proteinExistence type="predicted"/>
<dbReference type="EMBL" id="CADCTK010000562">
    <property type="protein sequence ID" value="CAA9263327.1"/>
    <property type="molecule type" value="Genomic_DNA"/>
</dbReference>
<evidence type="ECO:0000313" key="1">
    <source>
        <dbReference type="EMBL" id="CAA9263327.1"/>
    </source>
</evidence>
<gene>
    <name evidence="1" type="ORF">AVDCRST_MAG26-2445</name>
</gene>
<organism evidence="1">
    <name type="scientific">uncultured Chloroflexia bacterium</name>
    <dbReference type="NCBI Taxonomy" id="1672391"/>
    <lineage>
        <taxon>Bacteria</taxon>
        <taxon>Bacillati</taxon>
        <taxon>Chloroflexota</taxon>
        <taxon>Chloroflexia</taxon>
        <taxon>environmental samples</taxon>
    </lineage>
</organism>
<accession>A0A6J4J070</accession>
<sequence length="31" mass="3396">GRGRFVCSFSRLAIHLLGAPGRRERRGVSAI</sequence>
<dbReference type="AlphaFoldDB" id="A0A6J4J070"/>
<reference evidence="1" key="1">
    <citation type="submission" date="2020-02" db="EMBL/GenBank/DDBJ databases">
        <authorList>
            <person name="Meier V. D."/>
        </authorList>
    </citation>
    <scope>NUCLEOTIDE SEQUENCE</scope>
    <source>
        <strain evidence="1">AVDCRST_MAG26</strain>
    </source>
</reference>